<dbReference type="Proteomes" id="UP000237718">
    <property type="component" value="Unassembled WGS sequence"/>
</dbReference>
<dbReference type="RefSeq" id="WP_106164999.1">
    <property type="nucleotide sequence ID" value="NZ_JBLWXK010000015.1"/>
</dbReference>
<keyword evidence="1" id="KW-1133">Transmembrane helix</keyword>
<comment type="caution">
    <text evidence="3">The sequence shown here is derived from an EMBL/GenBank/DDBJ whole genome shotgun (WGS) entry which is preliminary data.</text>
</comment>
<name>A0A2T1AAH9_TRISK</name>
<keyword evidence="2" id="KW-0732">Signal</keyword>
<reference evidence="3 4" key="1">
    <citation type="submission" date="2018-03" db="EMBL/GenBank/DDBJ databases">
        <title>Genomic Encyclopedia of Archaeal and Bacterial Type Strains, Phase II (KMG-II): from individual species to whole genera.</title>
        <authorList>
            <person name="Goeker M."/>
        </authorList>
    </citation>
    <scope>NUCLEOTIDE SEQUENCE [LARGE SCALE GENOMIC DNA]</scope>
    <source>
        <strain evidence="3 4">DSM 25328</strain>
    </source>
</reference>
<sequence>MHFSNNLKRGAKVALATAALAMSATGAMAAGTDTGVEAGFFAIAADISTILSGAGGYLLMIMAVVIGGITLAVSGRWTHVAVAFGVSIFLGYGVDTLASLGGVTASTDLLAQSAVDIAAVESTTH</sequence>
<feature type="transmembrane region" description="Helical" evidence="1">
    <location>
        <begin position="77"/>
        <end position="94"/>
    </location>
</feature>
<organism evidence="3 4">
    <name type="scientific">Tritonibacter scottomollicae</name>
    <name type="common">Epibacterium scottomollicae</name>
    <dbReference type="NCBI Taxonomy" id="483013"/>
    <lineage>
        <taxon>Bacteria</taxon>
        <taxon>Pseudomonadati</taxon>
        <taxon>Pseudomonadota</taxon>
        <taxon>Alphaproteobacteria</taxon>
        <taxon>Rhodobacterales</taxon>
        <taxon>Paracoccaceae</taxon>
        <taxon>Tritonibacter</taxon>
    </lineage>
</organism>
<evidence type="ECO:0000256" key="1">
    <source>
        <dbReference type="SAM" id="Phobius"/>
    </source>
</evidence>
<feature type="transmembrane region" description="Helical" evidence="1">
    <location>
        <begin position="39"/>
        <end position="65"/>
    </location>
</feature>
<dbReference type="EMBL" id="PVUF01000014">
    <property type="protein sequence ID" value="PRZ45579.1"/>
    <property type="molecule type" value="Genomic_DNA"/>
</dbReference>
<dbReference type="AlphaFoldDB" id="A0A2T1AAH9"/>
<dbReference type="OrthoDB" id="7861077at2"/>
<gene>
    <name evidence="3" type="ORF">CLV89_11430</name>
</gene>
<protein>
    <recommendedName>
        <fullName evidence="5">TrbC/VIRB2 family protein</fullName>
    </recommendedName>
</protein>
<proteinExistence type="predicted"/>
<feature type="signal peptide" evidence="2">
    <location>
        <begin position="1"/>
        <end position="29"/>
    </location>
</feature>
<feature type="chain" id="PRO_5015417457" description="TrbC/VIRB2 family protein" evidence="2">
    <location>
        <begin position="30"/>
        <end position="125"/>
    </location>
</feature>
<keyword evidence="1" id="KW-0812">Transmembrane</keyword>
<evidence type="ECO:0000313" key="3">
    <source>
        <dbReference type="EMBL" id="PRZ45579.1"/>
    </source>
</evidence>
<accession>A0A2T1AAH9</accession>
<evidence type="ECO:0000313" key="4">
    <source>
        <dbReference type="Proteomes" id="UP000237718"/>
    </source>
</evidence>
<keyword evidence="1" id="KW-0472">Membrane</keyword>
<evidence type="ECO:0000256" key="2">
    <source>
        <dbReference type="SAM" id="SignalP"/>
    </source>
</evidence>
<evidence type="ECO:0008006" key="5">
    <source>
        <dbReference type="Google" id="ProtNLM"/>
    </source>
</evidence>